<dbReference type="InterPro" id="IPR025128">
    <property type="entry name" value="Poxvirus_B22R_C_dom"/>
</dbReference>
<feature type="region of interest" description="Disordered" evidence="1">
    <location>
        <begin position="732"/>
        <end position="757"/>
    </location>
</feature>
<keyword evidence="5" id="KW-1185">Reference proteome</keyword>
<sequence>MYKLIIITLIAATWMSSYSEFCKRKTPVYHDTDKKPESKEKIDYAAVAALKYLSKADYVQKEVFMKSFDWDKIKKKVRDVFLGKCSDSSSHGILKYNYSVALNVTVETKGNKNEDIKTIVKKLAKELLLQNDKTIRKYINDSKTNTDYGLPKVEHITYKGSSCNDITVDEVTIGGFSINNVQSPSGYISTIPVDFKGVSTHSPYGDSDKFLKCVMEKISGCAKSKGTVKVEKSITSNCEKCTMDLIIDVTSIPEEFYSTLQKNGANVDDLTELFYRCMVTGNKHCGEYVPNNKKSKEDKLSTLSAYIKKRRNRGRRRRDTESKTSFSKEALMCMYRNYGSDEDYDDDDFSQCNELENNTTDRVRTKRGLSDDEDDDDIVDYLKKILNVEEVIPKDASYLQVGATSENKRDKVIGDADIYRDIRQRSRNLFQGYMPTIKEETDLDMLHYELGKKVRFNLEKDTKKIVSGSIQAILEKKTDSIKSILKKKRPDPEHQGVYSSYTGYESSSRSTVVLSEGDFKKDIYRLDHSLQGNQYRHPVMEERQGPSVDRALKDYVSKGGKGLNVLTSRSHVSTGIFSVDTSSTLLSPSRIPEARANQDVMHHPLRRTYGVFNVNDPKNYDDSIVRKRCRRSSQGAVCGILGRIALSNTNNNANGNNDRNRPANMPNENIYLNQAEVNNHFRARGFQQGRLEHQHEMDYINPLQAQGFFRNRNPDQRYAGTVQAQQVYGMQPSRLPQRPVSPPVIPPRPPQPPPLPRLPRPVAAAMHQQNQVYFQVGIPSIAGPEIRLSSTSSASSAGGDGIYEILQLPIDRYPNNNPANRPLPRIPIRSSSTASSDHIYDTIGSRSRSYAGSSSTHYNAISSIISGGSSGSSGGGGGRRSSTSSVFSVASSSSSYESNMRRIGSSVDKAMVFSLALQMMTMNSINRQSRLERMERGFRDTTDEILEAVSTSLTTVGTSMATVGIVTSPHLAFAGMGLSLIAGLIDAGKDIYYFFSGLSRPLDPVVQKFSMYRDVVSDTSHMGVRKCMMPGSDITVFLSYRNDSSFMPKTEKLATYFIDTIDSVLYYLNTSGIIIDFSLTVACPIGYLRSPTLDITSYTKLKFTTEDNVKFYQFTRLGAMLSKFSIVELTCGKDSTLTLKPFEVPISEMELLKMSTPGEPEETKSIPSNVCDIFPMKNFYLSVKGCPYDGSQVAITRTTCSILLRMATWDDVRDRWVVENPFERNSKHRQLFTFEKYDFNDTVIKPNTIPGHAKFCANRQIKECYWTDVMILDDITTCANRARTLYVELNTFDSNRGFTSFVLTCPSGSTPVAVGDKDGIIELPLADFYTVKMFSSIKPRTIGIFCVNNYDKRYKSDMIMVSFVNPKYDNESVLIDTYEGKHKIFEDLTGNHRMPWRSRTCVTWKQGRTCVGYYGKVEVWTPDFLLQVDVGSELLVTEKYDPNTVDISNIEKANLKFPYELDVEFSVGNLGMAYDDPDRFWLDAEKQFRTYSSILLVLLPCTSRANILTYKPEDVISVLGYIQSMTNDYGDGKKYTFKHIEGGECTAELDLKTKLMRMKCTGFTIPRTISKYEGLCFVTITSRDHCAMQSDDYKKYGYPKTTADKVRYCGAHAWPDETDPGHYCGYISTVNHVPYTHPKYEACRSNILIHYRDTWIESEVLDKPPYVFDFKYDKRKNEYVDKELSDKLEKLYEDYTRLMEYRDGSLPNAINRLASALTSDGRSIADVVVDSEILEIAYEADKEKILELEESIVKTTKDVLTNTLSDEDVEEIFYKESDEKCCLLDVVNNSSIKLYPDENYTCGVLKDFMYTDDENTWLLVNGSFVDYGLVGVTGIPILTCFYPTIVPLTQTVIKDVEKNLLVHAIEDAIQDLIYDLDASISVSLINNNITSIS</sequence>
<organism evidence="4 5">
    <name type="scientific">Flamingopox virus FGPVKD09</name>
    <dbReference type="NCBI Taxonomy" id="2059380"/>
    <lineage>
        <taxon>Viruses</taxon>
        <taxon>Varidnaviria</taxon>
        <taxon>Bamfordvirae</taxon>
        <taxon>Nucleocytoviricota</taxon>
        <taxon>Pokkesviricetes</taxon>
        <taxon>Chitovirales</taxon>
        <taxon>Poxviridae</taxon>
        <taxon>Chordopoxvirinae</taxon>
        <taxon>Avipoxvirus</taxon>
    </lineage>
</organism>
<protein>
    <submittedName>
        <fullName evidence="4">VARV B22R family protein</fullName>
    </submittedName>
</protein>
<dbReference type="InterPro" id="IPR007490">
    <property type="entry name" value="Poxvirus_B22"/>
</dbReference>
<dbReference type="Pfam" id="PF13169">
    <property type="entry name" value="Poxvirus_B22R_N"/>
    <property type="match status" value="1"/>
</dbReference>
<reference evidence="4 5" key="1">
    <citation type="journal article" date="2017" name="BMC Genomics">
        <title>Comparative analysis of avian poxvirus genomes, including a novel poxvirus from lesser flamingos (Phoenicopterus minor), highlights the lack of conservation of the central region.</title>
        <authorList>
            <person name="Carulei O."/>
            <person name="Douglass N."/>
            <person name="Williamson A.L."/>
        </authorList>
    </citation>
    <scope>NUCLEOTIDE SEQUENCE [LARGE SCALE GENOMIC DNA]</scope>
    <source>
        <strain evidence="4">FGPVKD09</strain>
    </source>
</reference>
<dbReference type="EMBL" id="MF678796">
    <property type="protein sequence ID" value="AUD40201.1"/>
    <property type="molecule type" value="Genomic_DNA"/>
</dbReference>
<evidence type="ECO:0000259" key="3">
    <source>
        <dbReference type="Pfam" id="PF13169"/>
    </source>
</evidence>
<feature type="compositionally biased region" description="Low complexity" evidence="1">
    <location>
        <begin position="816"/>
        <end position="829"/>
    </location>
</feature>
<proteinExistence type="predicted"/>
<dbReference type="Pfam" id="PF13168">
    <property type="entry name" value="Poxvirus_B22R_C"/>
    <property type="match status" value="1"/>
</dbReference>
<dbReference type="Pfam" id="PF04395">
    <property type="entry name" value="Poxvirus_B22R"/>
    <property type="match status" value="1"/>
</dbReference>
<evidence type="ECO:0000313" key="5">
    <source>
        <dbReference type="Proteomes" id="UP000235762"/>
    </source>
</evidence>
<name>A0A2H4X2B2_9POXV</name>
<feature type="domain" description="Poxvirus B22R protein N-terminal" evidence="3">
    <location>
        <begin position="19"/>
        <end position="109"/>
    </location>
</feature>
<dbReference type="InterPro" id="IPR025133">
    <property type="entry name" value="Poxvirus_B22R_N_dom"/>
</dbReference>
<feature type="region of interest" description="Disordered" evidence="1">
    <location>
        <begin position="816"/>
        <end position="836"/>
    </location>
</feature>
<accession>A0A2H4X2B2</accession>
<dbReference type="Proteomes" id="UP000235762">
    <property type="component" value="Segment"/>
</dbReference>
<feature type="domain" description="Poxvirus B22R protein C-terminal" evidence="2">
    <location>
        <begin position="944"/>
        <end position="1138"/>
    </location>
</feature>
<gene>
    <name evidence="4" type="ORF">fgpv_099</name>
</gene>
<evidence type="ECO:0000259" key="2">
    <source>
        <dbReference type="Pfam" id="PF13168"/>
    </source>
</evidence>
<evidence type="ECO:0000256" key="1">
    <source>
        <dbReference type="SAM" id="MobiDB-lite"/>
    </source>
</evidence>
<evidence type="ECO:0000313" key="4">
    <source>
        <dbReference type="EMBL" id="AUD40201.1"/>
    </source>
</evidence>
<feature type="compositionally biased region" description="Pro residues" evidence="1">
    <location>
        <begin position="739"/>
        <end position="757"/>
    </location>
</feature>